<name>A0A0D5YPG6_9FLAO</name>
<evidence type="ECO:0000256" key="8">
    <source>
        <dbReference type="SAM" id="MobiDB-lite"/>
    </source>
</evidence>
<dbReference type="PATRIC" id="fig|516051.4.peg.147"/>
<feature type="compositionally biased region" description="Polar residues" evidence="8">
    <location>
        <begin position="457"/>
        <end position="466"/>
    </location>
</feature>
<comment type="catalytic activity">
    <reaction evidence="6">
        <text>a 2'-deoxycytidine in DNA + S-adenosyl-L-methionine = a 5-methyl-2'-deoxycytidine in DNA + S-adenosyl-L-homocysteine + H(+)</text>
        <dbReference type="Rhea" id="RHEA:13681"/>
        <dbReference type="Rhea" id="RHEA-COMP:11369"/>
        <dbReference type="Rhea" id="RHEA-COMP:11370"/>
        <dbReference type="ChEBI" id="CHEBI:15378"/>
        <dbReference type="ChEBI" id="CHEBI:57856"/>
        <dbReference type="ChEBI" id="CHEBI:59789"/>
        <dbReference type="ChEBI" id="CHEBI:85452"/>
        <dbReference type="ChEBI" id="CHEBI:85454"/>
        <dbReference type="EC" id="2.1.1.37"/>
    </reaction>
</comment>
<keyword evidence="4 7" id="KW-0949">S-adenosyl-L-methionine</keyword>
<dbReference type="NCBIfam" id="TIGR00675">
    <property type="entry name" value="dcm"/>
    <property type="match status" value="1"/>
</dbReference>
<dbReference type="GO" id="GO:0003886">
    <property type="term" value="F:DNA (cytosine-5-)-methyltransferase activity"/>
    <property type="evidence" value="ECO:0007669"/>
    <property type="project" value="UniProtKB-EC"/>
</dbReference>
<dbReference type="Gene3D" id="3.40.50.150">
    <property type="entry name" value="Vaccinia Virus protein VP39"/>
    <property type="match status" value="1"/>
</dbReference>
<dbReference type="GO" id="GO:0032259">
    <property type="term" value="P:methylation"/>
    <property type="evidence" value="ECO:0007669"/>
    <property type="project" value="UniProtKB-KW"/>
</dbReference>
<keyword evidence="2 7" id="KW-0489">Methyltransferase</keyword>
<organism evidence="9 10">
    <name type="scientific">Flagellimonas lutaonensis</name>
    <dbReference type="NCBI Taxonomy" id="516051"/>
    <lineage>
        <taxon>Bacteria</taxon>
        <taxon>Pseudomonadati</taxon>
        <taxon>Bacteroidota</taxon>
        <taxon>Flavobacteriia</taxon>
        <taxon>Flavobacteriales</taxon>
        <taxon>Flavobacteriaceae</taxon>
        <taxon>Flagellimonas</taxon>
    </lineage>
</organism>
<dbReference type="KEGG" id="mlt:VC82_142"/>
<dbReference type="PANTHER" id="PTHR46098">
    <property type="entry name" value="TRNA (CYTOSINE(38)-C(5))-METHYLTRANSFERASE"/>
    <property type="match status" value="1"/>
</dbReference>
<evidence type="ECO:0000256" key="7">
    <source>
        <dbReference type="PROSITE-ProRule" id="PRU01016"/>
    </source>
</evidence>
<feature type="active site" evidence="7">
    <location>
        <position position="79"/>
    </location>
</feature>
<evidence type="ECO:0000256" key="6">
    <source>
        <dbReference type="ARBA" id="ARBA00047422"/>
    </source>
</evidence>
<dbReference type="SUPFAM" id="SSF53335">
    <property type="entry name" value="S-adenosyl-L-methionine-dependent methyltransferases"/>
    <property type="match status" value="1"/>
</dbReference>
<dbReference type="Proteomes" id="UP000032726">
    <property type="component" value="Chromosome"/>
</dbReference>
<proteinExistence type="inferred from homology"/>
<dbReference type="STRING" id="516051.VC82_142"/>
<evidence type="ECO:0000256" key="2">
    <source>
        <dbReference type="ARBA" id="ARBA00022603"/>
    </source>
</evidence>
<keyword evidence="3 7" id="KW-0808">Transferase</keyword>
<sequence length="466" mass="52941">MGKKLTFGSVCSGIEASQLAFSPFGFKQLWSSEIAEFPSKVLEHHFPDIPNVGDMINIPKLILNKEIEAPDLFCGGTPCQAFSLAGWKNGLADERGQLTMTFIEIANAIDKVRLENDKEKSIILWENVEGVLNDKTNAFGNFIAGLAGYEEEIKVSKWSKAGYLEGKERNVAWRVIDAKYYGLPHQRKRLYVLAGGKDFKPDQVLFEFDNKDIVKELKLKAKSITQTTPTLFAQEVEEETTEKVFSKQGVKFEVFREYTDCLYAAYGTKWNGNAAAYNGSLYVSENDRIRRFTPLECERLMGFPDNYTKVNGNSHTNRFQAIGNSWAVPVVKWIGYQISEYLYNKSTQKFIEWQKSIQTKKNKQNAPLYLLNGVNQISQTVFLNSSNVPNKPEYGDLKDIVEPNHALEKFYLSAKACAGILRRKRERNMKMNSELELLMEKISRGKTETTENEKSQHVTLCISNSG</sequence>
<dbReference type="InterPro" id="IPR029063">
    <property type="entry name" value="SAM-dependent_MTases_sf"/>
</dbReference>
<gene>
    <name evidence="9" type="ORF">VC82_142</name>
</gene>
<feature type="region of interest" description="Disordered" evidence="8">
    <location>
        <begin position="446"/>
        <end position="466"/>
    </location>
</feature>
<dbReference type="Gene3D" id="3.90.120.30">
    <property type="match status" value="1"/>
</dbReference>
<evidence type="ECO:0000256" key="1">
    <source>
        <dbReference type="ARBA" id="ARBA00011975"/>
    </source>
</evidence>
<dbReference type="InterPro" id="IPR050750">
    <property type="entry name" value="C5-MTase"/>
</dbReference>
<evidence type="ECO:0000313" key="9">
    <source>
        <dbReference type="EMBL" id="AKA33834.1"/>
    </source>
</evidence>
<protein>
    <recommendedName>
        <fullName evidence="1">DNA (cytosine-5-)-methyltransferase</fullName>
        <ecNumber evidence="1">2.1.1.37</ecNumber>
    </recommendedName>
</protein>
<keyword evidence="5" id="KW-0680">Restriction system</keyword>
<dbReference type="PROSITE" id="PS51679">
    <property type="entry name" value="SAM_MT_C5"/>
    <property type="match status" value="1"/>
</dbReference>
<evidence type="ECO:0000256" key="3">
    <source>
        <dbReference type="ARBA" id="ARBA00022679"/>
    </source>
</evidence>
<dbReference type="PROSITE" id="PS00094">
    <property type="entry name" value="C5_MTASE_1"/>
    <property type="match status" value="1"/>
</dbReference>
<evidence type="ECO:0000313" key="10">
    <source>
        <dbReference type="Proteomes" id="UP000032726"/>
    </source>
</evidence>
<accession>A0A0D5YPG6</accession>
<dbReference type="OrthoDB" id="32195at2"/>
<dbReference type="RefSeq" id="WP_045800689.1">
    <property type="nucleotide sequence ID" value="NZ_CP011071.1"/>
</dbReference>
<evidence type="ECO:0000256" key="5">
    <source>
        <dbReference type="ARBA" id="ARBA00022747"/>
    </source>
</evidence>
<feature type="compositionally biased region" description="Basic and acidic residues" evidence="8">
    <location>
        <begin position="446"/>
        <end position="456"/>
    </location>
</feature>
<dbReference type="AlphaFoldDB" id="A0A0D5YPG6"/>
<keyword evidence="10" id="KW-1185">Reference proteome</keyword>
<comment type="similarity">
    <text evidence="7">Belongs to the class I-like SAM-binding methyltransferase superfamily. C5-methyltransferase family.</text>
</comment>
<dbReference type="HOGENOM" id="CLU_586380_0_0_10"/>
<dbReference type="Pfam" id="PF00145">
    <property type="entry name" value="DNA_methylase"/>
    <property type="match status" value="1"/>
</dbReference>
<dbReference type="PANTHER" id="PTHR46098:SF1">
    <property type="entry name" value="TRNA (CYTOSINE(38)-C(5))-METHYLTRANSFERASE"/>
    <property type="match status" value="1"/>
</dbReference>
<dbReference type="InterPro" id="IPR001525">
    <property type="entry name" value="C5_MeTfrase"/>
</dbReference>
<evidence type="ECO:0000256" key="4">
    <source>
        <dbReference type="ARBA" id="ARBA00022691"/>
    </source>
</evidence>
<dbReference type="EC" id="2.1.1.37" evidence="1"/>
<reference evidence="9 10" key="1">
    <citation type="submission" date="2015-03" db="EMBL/GenBank/DDBJ databases">
        <title>Complete genome sequence of Muricauda lutaonensis CC-HSB-11T, isolated from a coastal hot spring.</title>
        <authorList>
            <person name="Kim K.M."/>
        </authorList>
    </citation>
    <scope>NUCLEOTIDE SEQUENCE [LARGE SCALE GENOMIC DNA]</scope>
    <source>
        <strain evidence="9 10">CC-HSB-11</strain>
    </source>
</reference>
<dbReference type="GO" id="GO:0009307">
    <property type="term" value="P:DNA restriction-modification system"/>
    <property type="evidence" value="ECO:0007669"/>
    <property type="project" value="UniProtKB-KW"/>
</dbReference>
<dbReference type="REBASE" id="109840">
    <property type="entry name" value="M.Mlu11ORF142P"/>
</dbReference>
<dbReference type="EMBL" id="CP011071">
    <property type="protein sequence ID" value="AKA33834.1"/>
    <property type="molecule type" value="Genomic_DNA"/>
</dbReference>
<dbReference type="InterPro" id="IPR018117">
    <property type="entry name" value="C5_DNA_meth_AS"/>
</dbReference>